<dbReference type="Gene3D" id="3.30.450.20">
    <property type="entry name" value="PAS domain"/>
    <property type="match status" value="2"/>
</dbReference>
<feature type="transmembrane region" description="Helical" evidence="11">
    <location>
        <begin position="21"/>
        <end position="42"/>
    </location>
</feature>
<evidence type="ECO:0000256" key="4">
    <source>
        <dbReference type="ARBA" id="ARBA00022692"/>
    </source>
</evidence>
<keyword evidence="6 11" id="KW-0472">Membrane</keyword>
<comment type="caution">
    <text evidence="14">The sequence shown here is derived from an EMBL/GenBank/DDBJ whole genome shotgun (WGS) entry which is preliminary data.</text>
</comment>
<dbReference type="Proteomes" id="UP000482209">
    <property type="component" value="Unassembled WGS sequence"/>
</dbReference>
<feature type="coiled-coil region" evidence="10">
    <location>
        <begin position="644"/>
        <end position="671"/>
    </location>
</feature>
<keyword evidence="10" id="KW-0175">Coiled coil</keyword>
<evidence type="ECO:0000256" key="3">
    <source>
        <dbReference type="ARBA" id="ARBA00022500"/>
    </source>
</evidence>
<dbReference type="GO" id="GO:0006935">
    <property type="term" value="P:chemotaxis"/>
    <property type="evidence" value="ECO:0007669"/>
    <property type="project" value="UniProtKB-KW"/>
</dbReference>
<dbReference type="InterPro" id="IPR033479">
    <property type="entry name" value="dCache_1"/>
</dbReference>
<dbReference type="Pfam" id="PF02743">
    <property type="entry name" value="dCache_1"/>
    <property type="match status" value="1"/>
</dbReference>
<evidence type="ECO:0000256" key="10">
    <source>
        <dbReference type="SAM" id="Coils"/>
    </source>
</evidence>
<dbReference type="InterPro" id="IPR003660">
    <property type="entry name" value="HAMP_dom"/>
</dbReference>
<evidence type="ECO:0000256" key="5">
    <source>
        <dbReference type="ARBA" id="ARBA00022989"/>
    </source>
</evidence>
<evidence type="ECO:0000256" key="8">
    <source>
        <dbReference type="ARBA" id="ARBA00029447"/>
    </source>
</evidence>
<dbReference type="PROSITE" id="PS50111">
    <property type="entry name" value="CHEMOTAXIS_TRANSDUC_2"/>
    <property type="match status" value="1"/>
</dbReference>
<dbReference type="Pfam" id="PF00672">
    <property type="entry name" value="HAMP"/>
    <property type="match status" value="1"/>
</dbReference>
<dbReference type="SMART" id="SM00283">
    <property type="entry name" value="MA"/>
    <property type="match status" value="1"/>
</dbReference>
<dbReference type="EMBL" id="VUMT01000011">
    <property type="protein sequence ID" value="MSS63963.1"/>
    <property type="molecule type" value="Genomic_DNA"/>
</dbReference>
<dbReference type="GO" id="GO:0007165">
    <property type="term" value="P:signal transduction"/>
    <property type="evidence" value="ECO:0007669"/>
    <property type="project" value="UniProtKB-KW"/>
</dbReference>
<evidence type="ECO:0000256" key="9">
    <source>
        <dbReference type="PROSITE-ProRule" id="PRU00284"/>
    </source>
</evidence>
<feature type="domain" description="HAMP" evidence="13">
    <location>
        <begin position="313"/>
        <end position="365"/>
    </location>
</feature>
<comment type="similarity">
    <text evidence="8">Belongs to the methyl-accepting chemotaxis (MCP) protein family.</text>
</comment>
<protein>
    <submittedName>
        <fullName evidence="14">Methyl-accepting chemotaxis protein</fullName>
    </submittedName>
</protein>
<feature type="domain" description="Methyl-accepting transducer" evidence="12">
    <location>
        <begin position="370"/>
        <end position="634"/>
    </location>
</feature>
<evidence type="ECO:0000259" key="12">
    <source>
        <dbReference type="PROSITE" id="PS50111"/>
    </source>
</evidence>
<dbReference type="SUPFAM" id="SSF58104">
    <property type="entry name" value="Methyl-accepting chemotaxis protein (MCP) signaling domain"/>
    <property type="match status" value="1"/>
</dbReference>
<evidence type="ECO:0000256" key="1">
    <source>
        <dbReference type="ARBA" id="ARBA00004651"/>
    </source>
</evidence>
<keyword evidence="3" id="KW-0145">Chemotaxis</keyword>
<keyword evidence="7 9" id="KW-0807">Transducer</keyword>
<dbReference type="PROSITE" id="PS50885">
    <property type="entry name" value="HAMP"/>
    <property type="match status" value="1"/>
</dbReference>
<name>A0A6L5Y1F7_9FIRM</name>
<evidence type="ECO:0000256" key="2">
    <source>
        <dbReference type="ARBA" id="ARBA00022475"/>
    </source>
</evidence>
<dbReference type="Pfam" id="PF00015">
    <property type="entry name" value="MCPsignal"/>
    <property type="match status" value="1"/>
</dbReference>
<dbReference type="GO" id="GO:0005886">
    <property type="term" value="C:plasma membrane"/>
    <property type="evidence" value="ECO:0007669"/>
    <property type="project" value="UniProtKB-SubCell"/>
</dbReference>
<accession>A0A6L5Y1F7</accession>
<evidence type="ECO:0000256" key="11">
    <source>
        <dbReference type="SAM" id="Phobius"/>
    </source>
</evidence>
<dbReference type="CDD" id="cd18773">
    <property type="entry name" value="PDC1_HK_sensor"/>
    <property type="match status" value="1"/>
</dbReference>
<gene>
    <name evidence="14" type="ORF">FYJ58_08765</name>
</gene>
<dbReference type="PANTHER" id="PTHR32089:SF112">
    <property type="entry name" value="LYSOZYME-LIKE PROTEIN-RELATED"/>
    <property type="match status" value="1"/>
</dbReference>
<evidence type="ECO:0000256" key="6">
    <source>
        <dbReference type="ARBA" id="ARBA00023136"/>
    </source>
</evidence>
<dbReference type="CDD" id="cd06225">
    <property type="entry name" value="HAMP"/>
    <property type="match status" value="1"/>
</dbReference>
<dbReference type="InterPro" id="IPR004089">
    <property type="entry name" value="MCPsignal_dom"/>
</dbReference>
<reference evidence="14 15" key="1">
    <citation type="submission" date="2019-08" db="EMBL/GenBank/DDBJ databases">
        <title>In-depth cultivation of the pig gut microbiome towards novel bacterial diversity and tailored functional studies.</title>
        <authorList>
            <person name="Wylensek D."/>
            <person name="Hitch T.C.A."/>
            <person name="Clavel T."/>
        </authorList>
    </citation>
    <scope>NUCLEOTIDE SEQUENCE [LARGE SCALE GENOMIC DNA]</scope>
    <source>
        <strain evidence="14 15">WCA-693-APC-MOT-I</strain>
    </source>
</reference>
<evidence type="ECO:0000256" key="7">
    <source>
        <dbReference type="ARBA" id="ARBA00023224"/>
    </source>
</evidence>
<dbReference type="Gene3D" id="1.10.287.950">
    <property type="entry name" value="Methyl-accepting chemotaxis protein"/>
    <property type="match status" value="1"/>
</dbReference>
<keyword evidence="15" id="KW-1185">Reference proteome</keyword>
<comment type="subcellular location">
    <subcellularLocation>
        <location evidence="1">Cell membrane</location>
        <topology evidence="1">Multi-pass membrane protein</topology>
    </subcellularLocation>
</comment>
<dbReference type="SMART" id="SM00304">
    <property type="entry name" value="HAMP"/>
    <property type="match status" value="1"/>
</dbReference>
<dbReference type="AlphaFoldDB" id="A0A6L5Y1F7"/>
<dbReference type="RefSeq" id="WP_154519367.1">
    <property type="nucleotide sequence ID" value="NZ_VUMT01000011.1"/>
</dbReference>
<feature type="transmembrane region" description="Helical" evidence="11">
    <location>
        <begin position="292"/>
        <end position="312"/>
    </location>
</feature>
<evidence type="ECO:0000313" key="15">
    <source>
        <dbReference type="Proteomes" id="UP000482209"/>
    </source>
</evidence>
<keyword evidence="5 11" id="KW-1133">Transmembrane helix</keyword>
<proteinExistence type="inferred from homology"/>
<organism evidence="14 15">
    <name type="scientific">Velocimicrobium porci</name>
    <dbReference type="NCBI Taxonomy" id="2606634"/>
    <lineage>
        <taxon>Bacteria</taxon>
        <taxon>Bacillati</taxon>
        <taxon>Bacillota</taxon>
        <taxon>Clostridia</taxon>
        <taxon>Lachnospirales</taxon>
        <taxon>Lachnospiraceae</taxon>
        <taxon>Velocimicrobium</taxon>
    </lineage>
</organism>
<evidence type="ECO:0000313" key="14">
    <source>
        <dbReference type="EMBL" id="MSS63963.1"/>
    </source>
</evidence>
<keyword evidence="2" id="KW-1003">Cell membrane</keyword>
<sequence>MNKKKSKKRAVKRGGIKGKMIAVLLPSTVIALLAIILVSYGMSRNSLLNKTSELVETGADSAVNNISGWLSECIAGMDTIAYTIESQDMTEKEVRSYLEKILGKDENFPDGVYIGIEDNRLIDGSGWKPDGNLTESTWYKSGQGRDKFGFDVPYVDDLTGEYVVTATKKINVLGKNATIACDIQLGRITEVIQNIKIAETGSACVIDGVSGTILATQNTDVVGKTAEESGETYYKEVFNAIQNNKLNPETYNTSKGTRQMTDIKQIDGTDWYVVANVDEQDAIKDLLKLQKILYIIGAIAIIVMCVIIERLVHAMLKPVKNMTHSIVNVTNGDFTEDIVVKGNDEIALMGRNMQNFIVTMRGTINTLTNIANGLDIKANNSTSLASELNESAGRQSEAMQQLSRTVEELVKAITDIAENATSLAQIVSDTNDDGESVVDNMTVTMDAANEGRKDMNQVNEAMVKIEGSMQTLGESIGEVGQAAVKIDEITTTISNIAEETNLLALNASIEAARAGDAGKGFAVVASEIKKLAETSASAAEEISQLINSVSSLISTTVDQSHENMEGIKKSAGLVDVACQTFDRIYESLNTTNTIVGNMIQKVREVDDVATSVAAITEEQSASAEEIEATSEEITNLAGIVAENSQAVENDASELAQNAKELKEEISMFKTEK</sequence>
<dbReference type="PANTHER" id="PTHR32089">
    <property type="entry name" value="METHYL-ACCEPTING CHEMOTAXIS PROTEIN MCPB"/>
    <property type="match status" value="1"/>
</dbReference>
<keyword evidence="4 11" id="KW-0812">Transmembrane</keyword>
<evidence type="ECO:0000259" key="13">
    <source>
        <dbReference type="PROSITE" id="PS50885"/>
    </source>
</evidence>